<comment type="caution">
    <text evidence="2">The sequence shown here is derived from an EMBL/GenBank/DDBJ whole genome shotgun (WGS) entry which is preliminary data.</text>
</comment>
<feature type="compositionally biased region" description="Basic and acidic residues" evidence="1">
    <location>
        <begin position="33"/>
        <end position="48"/>
    </location>
</feature>
<reference evidence="2 3" key="1">
    <citation type="submission" date="2019-03" db="EMBL/GenBank/DDBJ databases">
        <title>First draft genome of Liparis tanakae, snailfish: a comprehensive survey of snailfish specific genes.</title>
        <authorList>
            <person name="Kim W."/>
            <person name="Song I."/>
            <person name="Jeong J.-H."/>
            <person name="Kim D."/>
            <person name="Kim S."/>
            <person name="Ryu S."/>
            <person name="Song J.Y."/>
            <person name="Lee S.K."/>
        </authorList>
    </citation>
    <scope>NUCLEOTIDE SEQUENCE [LARGE SCALE GENOMIC DNA]</scope>
    <source>
        <tissue evidence="2">Muscle</tissue>
    </source>
</reference>
<keyword evidence="3" id="KW-1185">Reference proteome</keyword>
<protein>
    <submittedName>
        <fullName evidence="2">Uncharacterized protein</fullName>
    </submittedName>
</protein>
<dbReference type="EMBL" id="SRLO01020164">
    <property type="protein sequence ID" value="TNN23009.1"/>
    <property type="molecule type" value="Genomic_DNA"/>
</dbReference>
<accession>A0A4Z2E2S6</accession>
<name>A0A4Z2E2S6_9TELE</name>
<organism evidence="2 3">
    <name type="scientific">Liparis tanakae</name>
    <name type="common">Tanaka's snailfish</name>
    <dbReference type="NCBI Taxonomy" id="230148"/>
    <lineage>
        <taxon>Eukaryota</taxon>
        <taxon>Metazoa</taxon>
        <taxon>Chordata</taxon>
        <taxon>Craniata</taxon>
        <taxon>Vertebrata</taxon>
        <taxon>Euteleostomi</taxon>
        <taxon>Actinopterygii</taxon>
        <taxon>Neopterygii</taxon>
        <taxon>Teleostei</taxon>
        <taxon>Neoteleostei</taxon>
        <taxon>Acanthomorphata</taxon>
        <taxon>Eupercaria</taxon>
        <taxon>Perciformes</taxon>
        <taxon>Cottioidei</taxon>
        <taxon>Cottales</taxon>
        <taxon>Liparidae</taxon>
        <taxon>Liparis</taxon>
    </lineage>
</organism>
<sequence length="62" mass="7085">MKVSFSLSCFRSPPLPFVFSVSKRSFQNSSVSEHGKEEQEEERRRGGGEEEQEEEEEQGEGC</sequence>
<feature type="compositionally biased region" description="Acidic residues" evidence="1">
    <location>
        <begin position="49"/>
        <end position="62"/>
    </location>
</feature>
<proteinExistence type="predicted"/>
<dbReference type="AlphaFoldDB" id="A0A4Z2E2S6"/>
<evidence type="ECO:0000313" key="3">
    <source>
        <dbReference type="Proteomes" id="UP000314294"/>
    </source>
</evidence>
<dbReference type="Proteomes" id="UP000314294">
    <property type="component" value="Unassembled WGS sequence"/>
</dbReference>
<evidence type="ECO:0000313" key="2">
    <source>
        <dbReference type="EMBL" id="TNN23009.1"/>
    </source>
</evidence>
<gene>
    <name evidence="2" type="ORF">EYF80_066874</name>
</gene>
<feature type="region of interest" description="Disordered" evidence="1">
    <location>
        <begin position="25"/>
        <end position="62"/>
    </location>
</feature>
<evidence type="ECO:0000256" key="1">
    <source>
        <dbReference type="SAM" id="MobiDB-lite"/>
    </source>
</evidence>